<protein>
    <submittedName>
        <fullName evidence="2">Uncharacterized protein</fullName>
    </submittedName>
</protein>
<feature type="transmembrane region" description="Helical" evidence="1">
    <location>
        <begin position="49"/>
        <end position="68"/>
    </location>
</feature>
<dbReference type="PATRIC" id="fig|401562.4.peg.241"/>
<keyword evidence="1" id="KW-0812">Transmembrane</keyword>
<name>A0A147DBN8_9HYPH</name>
<evidence type="ECO:0000313" key="3">
    <source>
        <dbReference type="Proteomes" id="UP000078529"/>
    </source>
</evidence>
<evidence type="ECO:0000256" key="1">
    <source>
        <dbReference type="SAM" id="Phobius"/>
    </source>
</evidence>
<gene>
    <name evidence="2" type="ORF">NS365_01200</name>
</gene>
<reference evidence="2 3" key="1">
    <citation type="journal article" date="2016" name="Front. Microbiol.">
        <title>Genomic Resource of Rice Seed Associated Bacteria.</title>
        <authorList>
            <person name="Midha S."/>
            <person name="Bansal K."/>
            <person name="Sharma S."/>
            <person name="Kumar N."/>
            <person name="Patil P.P."/>
            <person name="Chaudhry V."/>
            <person name="Patil P.B."/>
        </authorList>
    </citation>
    <scope>NUCLEOTIDE SEQUENCE [LARGE SCALE GENOMIC DNA]</scope>
    <source>
        <strain evidence="2 3">NS365</strain>
    </source>
</reference>
<dbReference type="Proteomes" id="UP000078529">
    <property type="component" value="Unassembled WGS sequence"/>
</dbReference>
<organism evidence="2 3">
    <name type="scientific">Aureimonas ureilytica</name>
    <dbReference type="NCBI Taxonomy" id="401562"/>
    <lineage>
        <taxon>Bacteria</taxon>
        <taxon>Pseudomonadati</taxon>
        <taxon>Pseudomonadota</taxon>
        <taxon>Alphaproteobacteria</taxon>
        <taxon>Hyphomicrobiales</taxon>
        <taxon>Aurantimonadaceae</taxon>
        <taxon>Aureimonas</taxon>
    </lineage>
</organism>
<accession>A0A147DBN8</accession>
<keyword evidence="1" id="KW-0472">Membrane</keyword>
<dbReference type="AlphaFoldDB" id="A0A147DBN8"/>
<proteinExistence type="predicted"/>
<evidence type="ECO:0000313" key="2">
    <source>
        <dbReference type="EMBL" id="KTR08582.1"/>
    </source>
</evidence>
<sequence length="238" mass="26093">MNSNWMTFPLGVAVGAGTFLLIAVAGEIPLFTDGPFCEAKESVLTCTREWANAFAIFTGAIVIAVTIAGQKAEAQRHFETVRMARAPETLRVSRALYVTDRLKAAIASLQNTIELVGPGKETDRIDGKALVAPYGEAFDSILAAIRADEIKNIRELFDKDGTAAYRNALSAAEKAQEQLFIFSQHTISKFNKNIMPFRITSEQAMLNRMQFVAVAANLSTRAYDLVEEVDRLAKDLNA</sequence>
<keyword evidence="3" id="KW-1185">Reference proteome</keyword>
<dbReference type="EMBL" id="LDQA01000001">
    <property type="protein sequence ID" value="KTR08582.1"/>
    <property type="molecule type" value="Genomic_DNA"/>
</dbReference>
<keyword evidence="1" id="KW-1133">Transmembrane helix</keyword>
<comment type="caution">
    <text evidence="2">The sequence shown here is derived from an EMBL/GenBank/DDBJ whole genome shotgun (WGS) entry which is preliminary data.</text>
</comment>